<dbReference type="EMBL" id="JARBHB010000007">
    <property type="protein sequence ID" value="KAJ8879907.1"/>
    <property type="molecule type" value="Genomic_DNA"/>
</dbReference>
<feature type="domain" description="DDE-1" evidence="2">
    <location>
        <begin position="19"/>
        <end position="125"/>
    </location>
</feature>
<evidence type="ECO:0000313" key="3">
    <source>
        <dbReference type="EMBL" id="KAJ8879907.1"/>
    </source>
</evidence>
<evidence type="ECO:0000313" key="4">
    <source>
        <dbReference type="Proteomes" id="UP001159363"/>
    </source>
</evidence>
<evidence type="ECO:0000256" key="1">
    <source>
        <dbReference type="SAM" id="MobiDB-lite"/>
    </source>
</evidence>
<feature type="compositionally biased region" description="Acidic residues" evidence="1">
    <location>
        <begin position="132"/>
        <end position="169"/>
    </location>
</feature>
<reference evidence="3 4" key="1">
    <citation type="submission" date="2023-02" db="EMBL/GenBank/DDBJ databases">
        <title>LHISI_Scaffold_Assembly.</title>
        <authorList>
            <person name="Stuart O.P."/>
            <person name="Cleave R."/>
            <person name="Magrath M.J.L."/>
            <person name="Mikheyev A.S."/>
        </authorList>
    </citation>
    <scope>NUCLEOTIDE SEQUENCE [LARGE SCALE GENOMIC DNA]</scope>
    <source>
        <strain evidence="3">Daus_M_001</strain>
        <tissue evidence="3">Leg muscle</tissue>
    </source>
</reference>
<comment type="caution">
    <text evidence="3">The sequence shown here is derived from an EMBL/GenBank/DDBJ whole genome shotgun (WGS) entry which is preliminary data.</text>
</comment>
<feature type="region of interest" description="Disordered" evidence="1">
    <location>
        <begin position="121"/>
        <end position="170"/>
    </location>
</feature>
<protein>
    <recommendedName>
        <fullName evidence="2">DDE-1 domain-containing protein</fullName>
    </recommendedName>
</protein>
<sequence>MLLSRWQGFISVDFFFQGANLWTTWKGDKDLPGTYYSCPENGWMTTLVFKEFLVKFAREQKWRSILLILYGYLTHLDMNTAQFARRNDINIMKLPAHTTDVLQPLDKTCFQSLKNPWDQKLARGKGKQKLQDDDEETNEDESPDPLDDNSSLEDVDLVEPQPDDCEDLGQSENLKSRDFFLVKCKGVKCNKTTFKYVATVLRALPDNETELMGLKVRW</sequence>
<proteinExistence type="predicted"/>
<evidence type="ECO:0000259" key="2">
    <source>
        <dbReference type="Pfam" id="PF03184"/>
    </source>
</evidence>
<organism evidence="3 4">
    <name type="scientific">Dryococelus australis</name>
    <dbReference type="NCBI Taxonomy" id="614101"/>
    <lineage>
        <taxon>Eukaryota</taxon>
        <taxon>Metazoa</taxon>
        <taxon>Ecdysozoa</taxon>
        <taxon>Arthropoda</taxon>
        <taxon>Hexapoda</taxon>
        <taxon>Insecta</taxon>
        <taxon>Pterygota</taxon>
        <taxon>Neoptera</taxon>
        <taxon>Polyneoptera</taxon>
        <taxon>Phasmatodea</taxon>
        <taxon>Verophasmatodea</taxon>
        <taxon>Anareolatae</taxon>
        <taxon>Phasmatidae</taxon>
        <taxon>Eurycanthinae</taxon>
        <taxon>Dryococelus</taxon>
    </lineage>
</organism>
<keyword evidence="4" id="KW-1185">Reference proteome</keyword>
<accession>A0ABQ9H6K6</accession>
<dbReference type="Proteomes" id="UP001159363">
    <property type="component" value="Chromosome 6"/>
</dbReference>
<dbReference type="InterPro" id="IPR004875">
    <property type="entry name" value="DDE_SF_endonuclease_dom"/>
</dbReference>
<dbReference type="Pfam" id="PF03184">
    <property type="entry name" value="DDE_1"/>
    <property type="match status" value="1"/>
</dbReference>
<gene>
    <name evidence="3" type="ORF">PR048_020527</name>
</gene>
<name>A0ABQ9H6K6_9NEOP</name>